<keyword evidence="1" id="KW-0732">Signal</keyword>
<dbReference type="PANTHER" id="PTHR46599:SF3">
    <property type="entry name" value="PIGGYBAC TRANSPOSABLE ELEMENT-DERIVED PROTEIN 4"/>
    <property type="match status" value="1"/>
</dbReference>
<feature type="signal peptide" evidence="1">
    <location>
        <begin position="1"/>
        <end position="19"/>
    </location>
</feature>
<protein>
    <recommendedName>
        <fullName evidence="2">PiggyBac transposable element-derived protein domain-containing protein</fullName>
    </recommendedName>
</protein>
<evidence type="ECO:0000259" key="2">
    <source>
        <dbReference type="Pfam" id="PF13843"/>
    </source>
</evidence>
<dbReference type="Proteomes" id="UP000821866">
    <property type="component" value="Chromosome 4"/>
</dbReference>
<proteinExistence type="predicted"/>
<feature type="domain" description="PiggyBac transposable element-derived protein" evidence="2">
    <location>
        <begin position="59"/>
        <end position="149"/>
    </location>
</feature>
<reference evidence="3" key="2">
    <citation type="submission" date="2021-09" db="EMBL/GenBank/DDBJ databases">
        <authorList>
            <person name="Jia N."/>
            <person name="Wang J."/>
            <person name="Shi W."/>
            <person name="Du L."/>
            <person name="Sun Y."/>
            <person name="Zhan W."/>
            <person name="Jiang J."/>
            <person name="Wang Q."/>
            <person name="Zhang B."/>
            <person name="Ji P."/>
            <person name="Sakyi L.B."/>
            <person name="Cui X."/>
            <person name="Yuan T."/>
            <person name="Jiang B."/>
            <person name="Yang W."/>
            <person name="Lam T.T.-Y."/>
            <person name="Chang Q."/>
            <person name="Ding S."/>
            <person name="Wang X."/>
            <person name="Zhu J."/>
            <person name="Ruan X."/>
            <person name="Zhao L."/>
            <person name="Wei J."/>
            <person name="Que T."/>
            <person name="Du C."/>
            <person name="Cheng J."/>
            <person name="Dai P."/>
            <person name="Han X."/>
            <person name="Huang E."/>
            <person name="Gao Y."/>
            <person name="Liu J."/>
            <person name="Shao H."/>
            <person name="Ye R."/>
            <person name="Li L."/>
            <person name="Wei W."/>
            <person name="Wang X."/>
            <person name="Wang C."/>
            <person name="Huo Q."/>
            <person name="Li W."/>
            <person name="Guo W."/>
            <person name="Chen H."/>
            <person name="Chen S."/>
            <person name="Zhou L."/>
            <person name="Zhou L."/>
            <person name="Ni X."/>
            <person name="Tian J."/>
            <person name="Zhou Y."/>
            <person name="Sheng Y."/>
            <person name="Liu T."/>
            <person name="Pan Y."/>
            <person name="Xia L."/>
            <person name="Li J."/>
            <person name="Zhao F."/>
            <person name="Cao W."/>
        </authorList>
    </citation>
    <scope>NUCLEOTIDE SEQUENCE</scope>
    <source>
        <strain evidence="3">Rmic-2018</strain>
        <tissue evidence="3">Larvae</tissue>
    </source>
</reference>
<evidence type="ECO:0000313" key="3">
    <source>
        <dbReference type="EMBL" id="KAH8028948.1"/>
    </source>
</evidence>
<evidence type="ECO:0000313" key="4">
    <source>
        <dbReference type="Proteomes" id="UP000821866"/>
    </source>
</evidence>
<organism evidence="3 4">
    <name type="scientific">Rhipicephalus microplus</name>
    <name type="common">Cattle tick</name>
    <name type="synonym">Boophilus microplus</name>
    <dbReference type="NCBI Taxonomy" id="6941"/>
    <lineage>
        <taxon>Eukaryota</taxon>
        <taxon>Metazoa</taxon>
        <taxon>Ecdysozoa</taxon>
        <taxon>Arthropoda</taxon>
        <taxon>Chelicerata</taxon>
        <taxon>Arachnida</taxon>
        <taxon>Acari</taxon>
        <taxon>Parasitiformes</taxon>
        <taxon>Ixodida</taxon>
        <taxon>Ixodoidea</taxon>
        <taxon>Ixodidae</taxon>
        <taxon>Rhipicephalinae</taxon>
        <taxon>Rhipicephalus</taxon>
        <taxon>Boophilus</taxon>
    </lineage>
</organism>
<feature type="chain" id="PRO_5039925889" description="PiggyBac transposable element-derived protein domain-containing protein" evidence="1">
    <location>
        <begin position="20"/>
        <end position="162"/>
    </location>
</feature>
<accession>A0A9J6E3S6</accession>
<evidence type="ECO:0000256" key="1">
    <source>
        <dbReference type="SAM" id="SignalP"/>
    </source>
</evidence>
<sequence>MLAILYLVFTVSLQYMVEICCHQASREWRLAQEENQALTSEWCCAVKRSGSQKRSTFFFFLMFFTAEVVNRICVNTNKYAWTQILKKQSYAEADGSWKEVTAAEMMKFIGLLIYMGIVELPRLHLHWSRGSLFPGFIPPKIMSGTRFFFFFCSSGYDPCLGP</sequence>
<reference evidence="3" key="1">
    <citation type="journal article" date="2020" name="Cell">
        <title>Large-Scale Comparative Analyses of Tick Genomes Elucidate Their Genetic Diversity and Vector Capacities.</title>
        <authorList>
            <consortium name="Tick Genome and Microbiome Consortium (TIGMIC)"/>
            <person name="Jia N."/>
            <person name="Wang J."/>
            <person name="Shi W."/>
            <person name="Du L."/>
            <person name="Sun Y."/>
            <person name="Zhan W."/>
            <person name="Jiang J.F."/>
            <person name="Wang Q."/>
            <person name="Zhang B."/>
            <person name="Ji P."/>
            <person name="Bell-Sakyi L."/>
            <person name="Cui X.M."/>
            <person name="Yuan T.T."/>
            <person name="Jiang B.G."/>
            <person name="Yang W.F."/>
            <person name="Lam T.T."/>
            <person name="Chang Q.C."/>
            <person name="Ding S.J."/>
            <person name="Wang X.J."/>
            <person name="Zhu J.G."/>
            <person name="Ruan X.D."/>
            <person name="Zhao L."/>
            <person name="Wei J.T."/>
            <person name="Ye R.Z."/>
            <person name="Que T.C."/>
            <person name="Du C.H."/>
            <person name="Zhou Y.H."/>
            <person name="Cheng J.X."/>
            <person name="Dai P.F."/>
            <person name="Guo W.B."/>
            <person name="Han X.H."/>
            <person name="Huang E.J."/>
            <person name="Li L.F."/>
            <person name="Wei W."/>
            <person name="Gao Y.C."/>
            <person name="Liu J.Z."/>
            <person name="Shao H.Z."/>
            <person name="Wang X."/>
            <person name="Wang C.C."/>
            <person name="Yang T.C."/>
            <person name="Huo Q.B."/>
            <person name="Li W."/>
            <person name="Chen H.Y."/>
            <person name="Chen S.E."/>
            <person name="Zhou L.G."/>
            <person name="Ni X.B."/>
            <person name="Tian J.H."/>
            <person name="Sheng Y."/>
            <person name="Liu T."/>
            <person name="Pan Y.S."/>
            <person name="Xia L.Y."/>
            <person name="Li J."/>
            <person name="Zhao F."/>
            <person name="Cao W.C."/>
        </authorList>
    </citation>
    <scope>NUCLEOTIDE SEQUENCE</scope>
    <source>
        <strain evidence="3">Rmic-2018</strain>
    </source>
</reference>
<gene>
    <name evidence="3" type="ORF">HPB51_020875</name>
</gene>
<dbReference type="InterPro" id="IPR029526">
    <property type="entry name" value="PGBD"/>
</dbReference>
<dbReference type="Pfam" id="PF13843">
    <property type="entry name" value="DDE_Tnp_1_7"/>
    <property type="match status" value="1"/>
</dbReference>
<dbReference type="AlphaFoldDB" id="A0A9J6E3S6"/>
<keyword evidence="4" id="KW-1185">Reference proteome</keyword>
<dbReference type="PANTHER" id="PTHR46599">
    <property type="entry name" value="PIGGYBAC TRANSPOSABLE ELEMENT-DERIVED PROTEIN 4"/>
    <property type="match status" value="1"/>
</dbReference>
<comment type="caution">
    <text evidence="3">The sequence shown here is derived from an EMBL/GenBank/DDBJ whole genome shotgun (WGS) entry which is preliminary data.</text>
</comment>
<name>A0A9J6E3S6_RHIMP</name>
<dbReference type="EMBL" id="JABSTU010000006">
    <property type="protein sequence ID" value="KAH8028948.1"/>
    <property type="molecule type" value="Genomic_DNA"/>
</dbReference>